<comment type="caution">
    <text evidence="6">The sequence shown here is derived from an EMBL/GenBank/DDBJ whole genome shotgun (WGS) entry which is preliminary data.</text>
</comment>
<reference evidence="6 7" key="1">
    <citation type="journal article" date="2015" name="Genome Biol.">
        <title>Comparative genomics of Steinernema reveals deeply conserved gene regulatory networks.</title>
        <authorList>
            <person name="Dillman A.R."/>
            <person name="Macchietto M."/>
            <person name="Porter C.F."/>
            <person name="Rogers A."/>
            <person name="Williams B."/>
            <person name="Antoshechkin I."/>
            <person name="Lee M.M."/>
            <person name="Goodwin Z."/>
            <person name="Lu X."/>
            <person name="Lewis E.E."/>
            <person name="Goodrich-Blair H."/>
            <person name="Stock S.P."/>
            <person name="Adams B.J."/>
            <person name="Sternberg P.W."/>
            <person name="Mortazavi A."/>
        </authorList>
    </citation>
    <scope>NUCLEOTIDE SEQUENCE [LARGE SCALE GENOMIC DNA]</scope>
    <source>
        <strain evidence="6 7">ALL</strain>
    </source>
</reference>
<comment type="similarity">
    <text evidence="2">Belongs to the UPF0057 (PMP3) family.</text>
</comment>
<dbReference type="InterPro" id="IPR000612">
    <property type="entry name" value="PMP3"/>
</dbReference>
<organism evidence="6 7">
    <name type="scientific">Steinernema carpocapsae</name>
    <name type="common">Entomopathogenic nematode</name>
    <dbReference type="NCBI Taxonomy" id="34508"/>
    <lineage>
        <taxon>Eukaryota</taxon>
        <taxon>Metazoa</taxon>
        <taxon>Ecdysozoa</taxon>
        <taxon>Nematoda</taxon>
        <taxon>Chromadorea</taxon>
        <taxon>Rhabditida</taxon>
        <taxon>Tylenchina</taxon>
        <taxon>Panagrolaimomorpha</taxon>
        <taxon>Strongyloidoidea</taxon>
        <taxon>Steinernematidae</taxon>
        <taxon>Steinernema</taxon>
    </lineage>
</organism>
<dbReference type="EMBL" id="AZBU02000006">
    <property type="protein sequence ID" value="TKR71930.1"/>
    <property type="molecule type" value="Genomic_DNA"/>
</dbReference>
<evidence type="ECO:0000256" key="5">
    <source>
        <dbReference type="ARBA" id="ARBA00023136"/>
    </source>
</evidence>
<keyword evidence="4" id="KW-1133">Transmembrane helix</keyword>
<comment type="subcellular location">
    <subcellularLocation>
        <location evidence="1">Membrane</location>
    </subcellularLocation>
</comment>
<keyword evidence="3" id="KW-0812">Transmembrane</keyword>
<dbReference type="AlphaFoldDB" id="A0A4U5MQL2"/>
<dbReference type="Proteomes" id="UP000298663">
    <property type="component" value="Unassembled WGS sequence"/>
</dbReference>
<dbReference type="OrthoDB" id="2802411at2759"/>
<evidence type="ECO:0000256" key="3">
    <source>
        <dbReference type="ARBA" id="ARBA00022692"/>
    </source>
</evidence>
<evidence type="ECO:0000256" key="1">
    <source>
        <dbReference type="ARBA" id="ARBA00004370"/>
    </source>
</evidence>
<sequence>MSSGACERNCTVTRAPPLLLCCILAPVSPQRLIYYRASSPHFQPLAIVIDAEGCDDDFGINCCLTLMLWIPGVIHAIYTCFFKIYDDDYYVYGPNVVVKVYS</sequence>
<protein>
    <submittedName>
        <fullName evidence="6">Uncharacterized protein</fullName>
    </submittedName>
</protein>
<evidence type="ECO:0000313" key="6">
    <source>
        <dbReference type="EMBL" id="TKR71930.1"/>
    </source>
</evidence>
<name>A0A4U5MQL2_STECR</name>
<accession>A0A4U5MQL2</accession>
<dbReference type="GO" id="GO:0016020">
    <property type="term" value="C:membrane"/>
    <property type="evidence" value="ECO:0007669"/>
    <property type="project" value="UniProtKB-SubCell"/>
</dbReference>
<gene>
    <name evidence="6" type="ORF">L596_019458</name>
</gene>
<evidence type="ECO:0000256" key="4">
    <source>
        <dbReference type="ARBA" id="ARBA00022989"/>
    </source>
</evidence>
<keyword evidence="5" id="KW-0472">Membrane</keyword>
<evidence type="ECO:0000313" key="7">
    <source>
        <dbReference type="Proteomes" id="UP000298663"/>
    </source>
</evidence>
<keyword evidence="7" id="KW-1185">Reference proteome</keyword>
<reference evidence="6 7" key="2">
    <citation type="journal article" date="2019" name="G3 (Bethesda)">
        <title>Hybrid Assembly of the Genome of the Entomopathogenic Nematode Steinernema carpocapsae Identifies the X-Chromosome.</title>
        <authorList>
            <person name="Serra L."/>
            <person name="Macchietto M."/>
            <person name="Macias-Munoz A."/>
            <person name="McGill C.J."/>
            <person name="Rodriguez I.M."/>
            <person name="Rodriguez B."/>
            <person name="Murad R."/>
            <person name="Mortazavi A."/>
        </authorList>
    </citation>
    <scope>NUCLEOTIDE SEQUENCE [LARGE SCALE GENOMIC DNA]</scope>
    <source>
        <strain evidence="6 7">ALL</strain>
    </source>
</reference>
<proteinExistence type="inferred from homology"/>
<evidence type="ECO:0000256" key="2">
    <source>
        <dbReference type="ARBA" id="ARBA00009530"/>
    </source>
</evidence>
<dbReference type="Pfam" id="PF01679">
    <property type="entry name" value="Pmp3"/>
    <property type="match status" value="1"/>
</dbReference>